<proteinExistence type="predicted"/>
<keyword evidence="3" id="KW-1185">Reference proteome</keyword>
<sequence>MTERTRVLVPNGMLGIGFPEGTVKIALEAGVDAIAIDGGSTDSGPYYLGASKPKTARGAVRRDLREILGPAAEAGIPVIIGSCGTSGTNDGVDWVAGIVEEIVAEEGIPGRRVARIYSEQDKTFLKQRLGEGRIHPLEPAGPLTDAEIDRCEHIVALMGHEPIADALVAGANVVLAGRATDCAVIAAVPLMRGADFGPTWHAAKIAECGALCTTGSGQGGVIVSIDAGGFEVEPVMPDAACTPYTVSAHLLYENTDPFRLREPAGTLNTTEARYIALDDRRVRVEGSRFELVEQHTAKLEGSAAQGAQTLSIVGLRDNEVLARIDEWVESLAAFLHAHIPDVLDLVADDYDIQLRPYGWNAVLGELDPSTATPREVGVVMIATAKDQATATAIAKFANPYLLHHPLPGASGVPSWSFLTSPAETERGTLYGFVLQHVVDALTPTELFRLEIMEIS</sequence>
<protein>
    <submittedName>
        <fullName evidence="2">Acyclic terpene utilization AtuA family protein</fullName>
    </submittedName>
</protein>
<dbReference type="RefSeq" id="WP_379531285.1">
    <property type="nucleotide sequence ID" value="NZ_JBHSBI010000015.1"/>
</dbReference>
<dbReference type="EMBL" id="JBHSBI010000015">
    <property type="protein sequence ID" value="MFC4011333.1"/>
    <property type="molecule type" value="Genomic_DNA"/>
</dbReference>
<dbReference type="InterPro" id="IPR010839">
    <property type="entry name" value="AtuA_N"/>
</dbReference>
<dbReference type="Pfam" id="PF07287">
    <property type="entry name" value="AtuA"/>
    <property type="match status" value="1"/>
</dbReference>
<organism evidence="2 3">
    <name type="scientific">Nonomuraea purpurea</name>
    <dbReference type="NCBI Taxonomy" id="1849276"/>
    <lineage>
        <taxon>Bacteria</taxon>
        <taxon>Bacillati</taxon>
        <taxon>Actinomycetota</taxon>
        <taxon>Actinomycetes</taxon>
        <taxon>Streptosporangiales</taxon>
        <taxon>Streptosporangiaceae</taxon>
        <taxon>Nonomuraea</taxon>
    </lineage>
</organism>
<name>A0ABV8GER8_9ACTN</name>
<comment type="caution">
    <text evidence="2">The sequence shown here is derived from an EMBL/GenBank/DDBJ whole genome shotgun (WGS) entry which is preliminary data.</text>
</comment>
<evidence type="ECO:0000313" key="3">
    <source>
        <dbReference type="Proteomes" id="UP001595851"/>
    </source>
</evidence>
<dbReference type="Proteomes" id="UP001595851">
    <property type="component" value="Unassembled WGS sequence"/>
</dbReference>
<reference evidence="3" key="1">
    <citation type="journal article" date="2019" name="Int. J. Syst. Evol. Microbiol.">
        <title>The Global Catalogue of Microorganisms (GCM) 10K type strain sequencing project: providing services to taxonomists for standard genome sequencing and annotation.</title>
        <authorList>
            <consortium name="The Broad Institute Genomics Platform"/>
            <consortium name="The Broad Institute Genome Sequencing Center for Infectious Disease"/>
            <person name="Wu L."/>
            <person name="Ma J."/>
        </authorList>
    </citation>
    <scope>NUCLEOTIDE SEQUENCE [LARGE SCALE GENOMIC DNA]</scope>
    <source>
        <strain evidence="3">TBRC 1276</strain>
    </source>
</reference>
<evidence type="ECO:0000259" key="1">
    <source>
        <dbReference type="Pfam" id="PF07287"/>
    </source>
</evidence>
<accession>A0ABV8GER8</accession>
<gene>
    <name evidence="2" type="ORF">ACFOY2_29180</name>
</gene>
<feature type="domain" description="Acyclic terpene utilisation N-terminal" evidence="1">
    <location>
        <begin position="61"/>
        <end position="411"/>
    </location>
</feature>
<evidence type="ECO:0000313" key="2">
    <source>
        <dbReference type="EMBL" id="MFC4011333.1"/>
    </source>
</evidence>